<dbReference type="InterPro" id="IPR036460">
    <property type="entry name" value="Cu_amine_oxidase_C_sf"/>
</dbReference>
<dbReference type="SUPFAM" id="SSF49998">
    <property type="entry name" value="Amine oxidase catalytic domain"/>
    <property type="match status" value="1"/>
</dbReference>
<dbReference type="GO" id="GO:0048038">
    <property type="term" value="F:quinone binding"/>
    <property type="evidence" value="ECO:0007669"/>
    <property type="project" value="InterPro"/>
</dbReference>
<dbReference type="GO" id="GO:0009308">
    <property type="term" value="P:amine metabolic process"/>
    <property type="evidence" value="ECO:0007669"/>
    <property type="project" value="InterPro"/>
</dbReference>
<accession>A0A5C3E5C5</accession>
<name>A0A5C3E5C5_9BASI</name>
<dbReference type="AlphaFoldDB" id="A0A5C3E5C5"/>
<gene>
    <name evidence="1" type="ORF">UTRI_10106</name>
</gene>
<reference evidence="1 2" key="1">
    <citation type="submission" date="2018-03" db="EMBL/GenBank/DDBJ databases">
        <authorList>
            <person name="Guldener U."/>
        </authorList>
    </citation>
    <scope>NUCLEOTIDE SEQUENCE [LARGE SCALE GENOMIC DNA]</scope>
    <source>
        <strain evidence="1 2">NBRC100155</strain>
    </source>
</reference>
<organism evidence="1 2">
    <name type="scientific">Ustilago trichophora</name>
    <dbReference type="NCBI Taxonomy" id="86804"/>
    <lineage>
        <taxon>Eukaryota</taxon>
        <taxon>Fungi</taxon>
        <taxon>Dikarya</taxon>
        <taxon>Basidiomycota</taxon>
        <taxon>Ustilaginomycotina</taxon>
        <taxon>Ustilaginomycetes</taxon>
        <taxon>Ustilaginales</taxon>
        <taxon>Ustilaginaceae</taxon>
        <taxon>Ustilago</taxon>
    </lineage>
</organism>
<protein>
    <submittedName>
        <fullName evidence="1">Uncharacterized protein</fullName>
    </submittedName>
</protein>
<dbReference type="GO" id="GO:0008131">
    <property type="term" value="F:primary methylamine oxidase activity"/>
    <property type="evidence" value="ECO:0007669"/>
    <property type="project" value="InterPro"/>
</dbReference>
<evidence type="ECO:0000313" key="1">
    <source>
        <dbReference type="EMBL" id="SPO25320.1"/>
    </source>
</evidence>
<dbReference type="OrthoDB" id="5379943at2759"/>
<sequence>MEDREYMPRLQKEFQPRAGIKPLIVQQPEGPSLTVNVKSIEWQGCQFRISWTAPEGPSCMIYSSRITPSSTDSPSSSACALEI</sequence>
<evidence type="ECO:0000313" key="2">
    <source>
        <dbReference type="Proteomes" id="UP000324022"/>
    </source>
</evidence>
<keyword evidence="2" id="KW-1185">Reference proteome</keyword>
<proteinExistence type="predicted"/>
<dbReference type="Gene3D" id="2.70.98.20">
    <property type="entry name" value="Copper amine oxidase, catalytic domain"/>
    <property type="match status" value="1"/>
</dbReference>
<dbReference type="GO" id="GO:0005507">
    <property type="term" value="F:copper ion binding"/>
    <property type="evidence" value="ECO:0007669"/>
    <property type="project" value="InterPro"/>
</dbReference>
<dbReference type="Proteomes" id="UP000324022">
    <property type="component" value="Unassembled WGS sequence"/>
</dbReference>
<dbReference type="EMBL" id="OOIN01000011">
    <property type="protein sequence ID" value="SPO25320.1"/>
    <property type="molecule type" value="Genomic_DNA"/>
</dbReference>